<dbReference type="EMBL" id="BAABJE010000002">
    <property type="protein sequence ID" value="GAA4786872.1"/>
    <property type="molecule type" value="Genomic_DNA"/>
</dbReference>
<gene>
    <name evidence="1" type="ORF">GCM10023307_09820</name>
</gene>
<reference evidence="2" key="1">
    <citation type="journal article" date="2019" name="Int. J. Syst. Evol. Microbiol.">
        <title>The Global Catalogue of Microorganisms (GCM) 10K type strain sequencing project: providing services to taxonomists for standard genome sequencing and annotation.</title>
        <authorList>
            <consortium name="The Broad Institute Genomics Platform"/>
            <consortium name="The Broad Institute Genome Sequencing Center for Infectious Disease"/>
            <person name="Wu L."/>
            <person name="Ma J."/>
        </authorList>
    </citation>
    <scope>NUCLEOTIDE SEQUENCE [LARGE SCALE GENOMIC DNA]</scope>
    <source>
        <strain evidence="2">JCM 18204</strain>
    </source>
</reference>
<sequence length="123" mass="13137">MRGLCVSKEVGAAGLAPPDLGCPAFSPIIRAMNITSDHPDHGFQFPGVFEITAMGPAGAGLEERIPELLEAIGIVVLRETVAARNSSGGKFVSIRLSFHAEDRSRYEAAHAALRAEPQIKWTL</sequence>
<accession>A0ABP9AVW5</accession>
<dbReference type="Proteomes" id="UP001499959">
    <property type="component" value="Unassembled WGS sequence"/>
</dbReference>
<dbReference type="Pfam" id="PF04359">
    <property type="entry name" value="DUF493"/>
    <property type="match status" value="1"/>
</dbReference>
<dbReference type="SUPFAM" id="SSF117991">
    <property type="entry name" value="YbeD/HP0495-like"/>
    <property type="match status" value="1"/>
</dbReference>
<dbReference type="InterPro" id="IPR007454">
    <property type="entry name" value="UPF0250_YbeD-like"/>
</dbReference>
<dbReference type="InterPro" id="IPR027471">
    <property type="entry name" value="YbeD-like_sf"/>
</dbReference>
<organism evidence="1 2">
    <name type="scientific">Lysobacter hankyongensis</name>
    <dbReference type="NCBI Taxonomy" id="1176535"/>
    <lineage>
        <taxon>Bacteria</taxon>
        <taxon>Pseudomonadati</taxon>
        <taxon>Pseudomonadota</taxon>
        <taxon>Gammaproteobacteria</taxon>
        <taxon>Lysobacterales</taxon>
        <taxon>Lysobacteraceae</taxon>
        <taxon>Lysobacter</taxon>
    </lineage>
</organism>
<evidence type="ECO:0000313" key="1">
    <source>
        <dbReference type="EMBL" id="GAA4786872.1"/>
    </source>
</evidence>
<proteinExistence type="predicted"/>
<protein>
    <recommendedName>
        <fullName evidence="3">DUF493 family protein</fullName>
    </recommendedName>
</protein>
<keyword evidence="2" id="KW-1185">Reference proteome</keyword>
<dbReference type="Gene3D" id="3.30.70.260">
    <property type="match status" value="1"/>
</dbReference>
<name>A0ABP9AVW5_9GAMM</name>
<evidence type="ECO:0000313" key="2">
    <source>
        <dbReference type="Proteomes" id="UP001499959"/>
    </source>
</evidence>
<evidence type="ECO:0008006" key="3">
    <source>
        <dbReference type="Google" id="ProtNLM"/>
    </source>
</evidence>
<comment type="caution">
    <text evidence="1">The sequence shown here is derived from an EMBL/GenBank/DDBJ whole genome shotgun (WGS) entry which is preliminary data.</text>
</comment>